<proteinExistence type="predicted"/>
<protein>
    <submittedName>
        <fullName evidence="4">MOSC domain-containing protein</fullName>
    </submittedName>
</protein>
<dbReference type="PANTHER" id="PTHR14237:SF80">
    <property type="entry name" value="MOLYBDENUM COFACTOR SULFURASE"/>
    <property type="match status" value="1"/>
</dbReference>
<dbReference type="InterPro" id="IPR000192">
    <property type="entry name" value="Aminotrans_V_dom"/>
</dbReference>
<dbReference type="SUPFAM" id="SSF53383">
    <property type="entry name" value="PLP-dependent transferases"/>
    <property type="match status" value="1"/>
</dbReference>
<dbReference type="PROSITE" id="PS51340">
    <property type="entry name" value="MOSC"/>
    <property type="match status" value="1"/>
</dbReference>
<dbReference type="InterPro" id="IPR011037">
    <property type="entry name" value="Pyrv_Knase-like_insert_dom_sf"/>
</dbReference>
<dbReference type="InterPro" id="IPR015422">
    <property type="entry name" value="PyrdxlP-dep_Trfase_small"/>
</dbReference>
<keyword evidence="3" id="KW-1185">Reference proteome</keyword>
<evidence type="ECO:0000259" key="1">
    <source>
        <dbReference type="PROSITE" id="PS51340"/>
    </source>
</evidence>
<feature type="domain" description="MOSC" evidence="1">
    <location>
        <begin position="429"/>
        <end position="570"/>
    </location>
</feature>
<dbReference type="InterPro" id="IPR005302">
    <property type="entry name" value="MoCF_Sase_C"/>
</dbReference>
<sequence length="575" mass="64201">MVYMDYAGAGKASVQQMKAVANDLTDMNLSNPHSKHLSGKFTSAVIDHSLKNLFRILQHFKVTADSHAVIFTSGATESLKLVAETFDFGKKHLIFQFFTNQTFIGGGIFVYMRDSHTSVAGMRELIRSRCDTVSVVDFEDLQDLKPDTTNSLFAITAMSNFCGRKYDLRKSFVCLDAAAWTPSSVLDLSKYKADFTAISFYKIFGYPTGIGALIVRHDSMELLKKNYFGGGTVRLMVPDDFSVFYKNDFSERLFEDGTVNYWGIAAVERGFEDLEAYGGMSEIENKTYRLSSALRKLLNQKYDNGSPVAKIYEHSGDASSETQGPIVTFNLLRSDGTYVGYAEVEKMCSLYGIELRTGCFCNQGACQNYLQISREEQLKNFQSGKECGDQRDLQNGKPLGAVRASFGRQSTDEVVRTIDCGDEAAKWISRLTKRDNCRLQRKLEDLSARTSPYLLINRNSVADVASVAGLSTEEAIDRFRANFVIDGLEAFAEDRISRIQIGQTWFTAVGKCTRCQIICIDPTTGEKNPSMLLALRDYRTDTKTTFGIYLQHDVGSEGKTLEVGMPVEIVWQSGN</sequence>
<dbReference type="GO" id="GO:0003824">
    <property type="term" value="F:catalytic activity"/>
    <property type="evidence" value="ECO:0007669"/>
    <property type="project" value="InterPro"/>
</dbReference>
<dbReference type="InterPro" id="IPR015424">
    <property type="entry name" value="PyrdxlP-dep_Trfase"/>
</dbReference>
<dbReference type="WBParaSite" id="EVEC_0000218301-mRNA-1">
    <property type="protein sequence ID" value="EVEC_0000218301-mRNA-1"/>
    <property type="gene ID" value="EVEC_0000218301"/>
</dbReference>
<dbReference type="Proteomes" id="UP000274131">
    <property type="component" value="Unassembled WGS sequence"/>
</dbReference>
<dbReference type="SUPFAM" id="SSF50800">
    <property type="entry name" value="PK beta-barrel domain-like"/>
    <property type="match status" value="1"/>
</dbReference>
<name>A0A0N4UXC5_ENTVE</name>
<dbReference type="InterPro" id="IPR015421">
    <property type="entry name" value="PyrdxlP-dep_Trfase_major"/>
</dbReference>
<reference evidence="4" key="1">
    <citation type="submission" date="2017-02" db="UniProtKB">
        <authorList>
            <consortium name="WormBaseParasite"/>
        </authorList>
    </citation>
    <scope>IDENTIFICATION</scope>
</reference>
<dbReference type="STRING" id="51028.A0A0N4UXC5"/>
<dbReference type="Pfam" id="PF00266">
    <property type="entry name" value="Aminotran_5"/>
    <property type="match status" value="1"/>
</dbReference>
<evidence type="ECO:0000313" key="4">
    <source>
        <dbReference type="WBParaSite" id="EVEC_0000218301-mRNA-1"/>
    </source>
</evidence>
<evidence type="ECO:0000313" key="3">
    <source>
        <dbReference type="Proteomes" id="UP000274131"/>
    </source>
</evidence>
<dbReference type="OrthoDB" id="420046at2759"/>
<reference evidence="2 3" key="2">
    <citation type="submission" date="2018-10" db="EMBL/GenBank/DDBJ databases">
        <authorList>
            <consortium name="Pathogen Informatics"/>
        </authorList>
    </citation>
    <scope>NUCLEOTIDE SEQUENCE [LARGE SCALE GENOMIC DNA]</scope>
</reference>
<dbReference type="AlphaFoldDB" id="A0A0N4UXC5"/>
<dbReference type="GO" id="GO:0030151">
    <property type="term" value="F:molybdenum ion binding"/>
    <property type="evidence" value="ECO:0007669"/>
    <property type="project" value="InterPro"/>
</dbReference>
<dbReference type="Pfam" id="PF03473">
    <property type="entry name" value="MOSC"/>
    <property type="match status" value="1"/>
</dbReference>
<dbReference type="PANTHER" id="PTHR14237">
    <property type="entry name" value="MOLYBDOPTERIN COFACTOR SULFURASE MOSC"/>
    <property type="match status" value="1"/>
</dbReference>
<organism evidence="4">
    <name type="scientific">Enterobius vermicularis</name>
    <name type="common">Human pinworm</name>
    <dbReference type="NCBI Taxonomy" id="51028"/>
    <lineage>
        <taxon>Eukaryota</taxon>
        <taxon>Metazoa</taxon>
        <taxon>Ecdysozoa</taxon>
        <taxon>Nematoda</taxon>
        <taxon>Chromadorea</taxon>
        <taxon>Rhabditida</taxon>
        <taxon>Spirurina</taxon>
        <taxon>Oxyuridomorpha</taxon>
        <taxon>Oxyuroidea</taxon>
        <taxon>Oxyuridae</taxon>
        <taxon>Enterobius</taxon>
    </lineage>
</organism>
<accession>A0A0N4UXC5</accession>
<gene>
    <name evidence="2" type="ORF">EVEC_LOCUS1891</name>
</gene>
<evidence type="ECO:0000313" key="2">
    <source>
        <dbReference type="EMBL" id="VDD86748.1"/>
    </source>
</evidence>
<dbReference type="Gene3D" id="3.40.640.10">
    <property type="entry name" value="Type I PLP-dependent aspartate aminotransferase-like (Major domain)"/>
    <property type="match status" value="1"/>
</dbReference>
<dbReference type="EMBL" id="UXUI01007282">
    <property type="protein sequence ID" value="VDD86748.1"/>
    <property type="molecule type" value="Genomic_DNA"/>
</dbReference>
<dbReference type="Gene3D" id="3.90.1150.10">
    <property type="entry name" value="Aspartate Aminotransferase, domain 1"/>
    <property type="match status" value="1"/>
</dbReference>
<dbReference type="GO" id="GO:0030170">
    <property type="term" value="F:pyridoxal phosphate binding"/>
    <property type="evidence" value="ECO:0007669"/>
    <property type="project" value="InterPro"/>
</dbReference>